<dbReference type="GO" id="GO:0016491">
    <property type="term" value="F:oxidoreductase activity"/>
    <property type="evidence" value="ECO:0007669"/>
    <property type="project" value="UniProtKB-KW"/>
</dbReference>
<protein>
    <submittedName>
        <fullName evidence="3">SDR family NAD(P)-dependent oxidoreductase</fullName>
        <ecNumber evidence="3">1.1.1.-</ecNumber>
    </submittedName>
</protein>
<reference evidence="4" key="1">
    <citation type="journal article" date="2019" name="Int. J. Syst. Evol. Microbiol.">
        <title>The Global Catalogue of Microorganisms (GCM) 10K type strain sequencing project: providing services to taxonomists for standard genome sequencing and annotation.</title>
        <authorList>
            <consortium name="The Broad Institute Genomics Platform"/>
            <consortium name="The Broad Institute Genome Sequencing Center for Infectious Disease"/>
            <person name="Wu L."/>
            <person name="Ma J."/>
        </authorList>
    </citation>
    <scope>NUCLEOTIDE SEQUENCE [LARGE SCALE GENOMIC DNA]</scope>
    <source>
        <strain evidence="4">CGMCC 1.15399</strain>
    </source>
</reference>
<evidence type="ECO:0000256" key="2">
    <source>
        <dbReference type="ARBA" id="ARBA00023002"/>
    </source>
</evidence>
<dbReference type="RefSeq" id="WP_219531729.1">
    <property type="nucleotide sequence ID" value="NZ_JAHKRM010000012.1"/>
</dbReference>
<dbReference type="PANTHER" id="PTHR43639:SF1">
    <property type="entry name" value="SHORT-CHAIN DEHYDROGENASE_REDUCTASE FAMILY PROTEIN"/>
    <property type="match status" value="1"/>
</dbReference>
<comment type="caution">
    <text evidence="3">The sequence shown here is derived from an EMBL/GenBank/DDBJ whole genome shotgun (WGS) entry which is preliminary data.</text>
</comment>
<dbReference type="InterPro" id="IPR002347">
    <property type="entry name" value="SDR_fam"/>
</dbReference>
<organism evidence="3 4">
    <name type="scientific">Nonomuraea guangzhouensis</name>
    <dbReference type="NCBI Taxonomy" id="1291555"/>
    <lineage>
        <taxon>Bacteria</taxon>
        <taxon>Bacillati</taxon>
        <taxon>Actinomycetota</taxon>
        <taxon>Actinomycetes</taxon>
        <taxon>Streptosporangiales</taxon>
        <taxon>Streptosporangiaceae</taxon>
        <taxon>Nonomuraea</taxon>
    </lineage>
</organism>
<dbReference type="PANTHER" id="PTHR43639">
    <property type="entry name" value="OXIDOREDUCTASE, SHORT-CHAIN DEHYDROGENASE/REDUCTASE FAMILY (AFU_ORTHOLOGUE AFUA_5G02870)"/>
    <property type="match status" value="1"/>
</dbReference>
<sequence>MPTVNVVTGAARGIGRAIAMHLRALGGHVVAVDIDEAVAGPDDGRSWRAVVGDVTDPAVQDVCLAAAQSLPGDLGVLVNCAFTEERAPLLDGTTTGWDRTLAVSVGAPVELSRRFVTALDSRPGAIVNVVSVHAFRAAPEFGAYAAAKAALTAFTRTAAVEWGPLGVRVNAVAPGFIAVERNAHISRDPARLAAAIGGAALRRPGRPEEVARCVAFLAGPDASYVTGAVLAVDGGVLARLPEGDRP</sequence>
<name>A0ABW4G9J6_9ACTN</name>
<keyword evidence="4" id="KW-1185">Reference proteome</keyword>
<proteinExistence type="inferred from homology"/>
<accession>A0ABW4G9J6</accession>
<dbReference type="EC" id="1.1.1.-" evidence="3"/>
<evidence type="ECO:0000313" key="4">
    <source>
        <dbReference type="Proteomes" id="UP001597097"/>
    </source>
</evidence>
<dbReference type="Pfam" id="PF13561">
    <property type="entry name" value="adh_short_C2"/>
    <property type="match status" value="1"/>
</dbReference>
<dbReference type="Proteomes" id="UP001597097">
    <property type="component" value="Unassembled WGS sequence"/>
</dbReference>
<evidence type="ECO:0000256" key="1">
    <source>
        <dbReference type="ARBA" id="ARBA00006484"/>
    </source>
</evidence>
<dbReference type="InterPro" id="IPR020904">
    <property type="entry name" value="Sc_DH/Rdtase_CS"/>
</dbReference>
<gene>
    <name evidence="3" type="ORF">ACFSJ0_20480</name>
</gene>
<dbReference type="EMBL" id="JBHUCM010000017">
    <property type="protein sequence ID" value="MFD1539444.1"/>
    <property type="molecule type" value="Genomic_DNA"/>
</dbReference>
<dbReference type="PROSITE" id="PS00061">
    <property type="entry name" value="ADH_SHORT"/>
    <property type="match status" value="1"/>
</dbReference>
<comment type="similarity">
    <text evidence="1">Belongs to the short-chain dehydrogenases/reductases (SDR) family.</text>
</comment>
<keyword evidence="2 3" id="KW-0560">Oxidoreductase</keyword>
<dbReference type="CDD" id="cd05233">
    <property type="entry name" value="SDR_c"/>
    <property type="match status" value="1"/>
</dbReference>
<evidence type="ECO:0000313" key="3">
    <source>
        <dbReference type="EMBL" id="MFD1539444.1"/>
    </source>
</evidence>